<accession>A0A3L6F8P7</accession>
<evidence type="ECO:0000256" key="1">
    <source>
        <dbReference type="SAM" id="Phobius"/>
    </source>
</evidence>
<comment type="caution">
    <text evidence="2">The sequence shown here is derived from an EMBL/GenBank/DDBJ whole genome shotgun (WGS) entry which is preliminary data.</text>
</comment>
<dbReference type="ExpressionAtlas" id="A0A3L6F8P7">
    <property type="expression patterns" value="baseline and differential"/>
</dbReference>
<dbReference type="PANTHER" id="PTHR31549:SF233">
    <property type="match status" value="1"/>
</dbReference>
<dbReference type="Proteomes" id="UP000251960">
    <property type="component" value="Chromosome 4"/>
</dbReference>
<reference evidence="2" key="1">
    <citation type="journal article" date="2018" name="Nat. Genet.">
        <title>Extensive intraspecific gene order and gene structural variations between Mo17 and other maize genomes.</title>
        <authorList>
            <person name="Sun S."/>
            <person name="Zhou Y."/>
            <person name="Chen J."/>
            <person name="Shi J."/>
            <person name="Zhao H."/>
            <person name="Zhao H."/>
            <person name="Song W."/>
            <person name="Zhang M."/>
            <person name="Cui Y."/>
            <person name="Dong X."/>
            <person name="Liu H."/>
            <person name="Ma X."/>
            <person name="Jiao Y."/>
            <person name="Wang B."/>
            <person name="Wei X."/>
            <person name="Stein J.C."/>
            <person name="Glaubitz J.C."/>
            <person name="Lu F."/>
            <person name="Yu G."/>
            <person name="Liang C."/>
            <person name="Fengler K."/>
            <person name="Li B."/>
            <person name="Rafalski A."/>
            <person name="Schnable P.S."/>
            <person name="Ware D.H."/>
            <person name="Buckler E.S."/>
            <person name="Lai J."/>
        </authorList>
    </citation>
    <scope>NUCLEOTIDE SEQUENCE [LARGE SCALE GENOMIC DNA]</scope>
    <source>
        <tissue evidence="2">Seedling</tissue>
    </source>
</reference>
<dbReference type="EMBL" id="NCVQ01000005">
    <property type="protein sequence ID" value="PWZ29604.1"/>
    <property type="molecule type" value="Genomic_DNA"/>
</dbReference>
<keyword evidence="1" id="KW-0472">Membrane</keyword>
<gene>
    <name evidence="2" type="ORF">Zm00014a_027896</name>
</gene>
<dbReference type="PANTHER" id="PTHR31549">
    <property type="entry name" value="PROTEIN, PUTATIVE (DUF247)-RELATED-RELATED"/>
    <property type="match status" value="1"/>
</dbReference>
<sequence>MIDPPMQGCSSCTALPNWSVEYAGWAPAGYPLDLESSSESESTDETFGSSWLELQTSSSSSGGAQMVEYAAAATDTGSRRRTTTKIPPAVVNPIHVFEDAAREFKVDIDTMKMKIHMYPPSIQVFDDESFTVPRLVAIGPYHHGRTHLRQAEKAKHVAAYHCVTESGHSVQDLYDAVALAASDSDARGLYDRDALARTSRHDFLAMMFYDACFLVQYFACRTAVDGSAAGAMDMDPSLRSFFDLNRKAIRHDIVLLENQIPWPVVEAVMRFRPVDLDAFVAFWKQYLQDRKVLGDKTKQQPAAHAVDGGGGGFESQFQPPHLLGLLRFHIVGRGNTTRPPTQPRSTSNTISFSVGAVELAEIGINLRADMGTTELIHMGVRKRGVFAELSMAPLSLDDERASFLINMAALELCATSNFQEAEPEDSAVCSYLLLLSLLVHREEDVQELRTKHLLQGGAGLINKDALHFFTRLQSLPLRGSSCYVRIMMEIDKYKVKRRMQIKVHAFFYKNKRTIFTIFSVLGVLISILGTLMSLKKRSML</sequence>
<name>A0A3L6F8P7_MAIZE</name>
<protein>
    <submittedName>
        <fullName evidence="2">Uncharacterized protein</fullName>
    </submittedName>
</protein>
<keyword evidence="1" id="KW-0812">Transmembrane</keyword>
<dbReference type="Pfam" id="PF03140">
    <property type="entry name" value="DUF247"/>
    <property type="match status" value="1"/>
</dbReference>
<keyword evidence="1" id="KW-1133">Transmembrane helix</keyword>
<feature type="transmembrane region" description="Helical" evidence="1">
    <location>
        <begin position="514"/>
        <end position="534"/>
    </location>
</feature>
<dbReference type="InterPro" id="IPR004158">
    <property type="entry name" value="DUF247_pln"/>
</dbReference>
<organism evidence="2">
    <name type="scientific">Zea mays</name>
    <name type="common">Maize</name>
    <dbReference type="NCBI Taxonomy" id="4577"/>
    <lineage>
        <taxon>Eukaryota</taxon>
        <taxon>Viridiplantae</taxon>
        <taxon>Streptophyta</taxon>
        <taxon>Embryophyta</taxon>
        <taxon>Tracheophyta</taxon>
        <taxon>Spermatophyta</taxon>
        <taxon>Magnoliopsida</taxon>
        <taxon>Liliopsida</taxon>
        <taxon>Poales</taxon>
        <taxon>Poaceae</taxon>
        <taxon>PACMAD clade</taxon>
        <taxon>Panicoideae</taxon>
        <taxon>Andropogonodae</taxon>
        <taxon>Andropogoneae</taxon>
        <taxon>Tripsacinae</taxon>
        <taxon>Zea</taxon>
    </lineage>
</organism>
<dbReference type="AlphaFoldDB" id="A0A3L6F8P7"/>
<proteinExistence type="predicted"/>
<evidence type="ECO:0000313" key="2">
    <source>
        <dbReference type="EMBL" id="PWZ29604.1"/>
    </source>
</evidence>